<dbReference type="AlphaFoldDB" id="A0A068R1E9"/>
<sequence length="48" mass="5379">MVRHSKSPDYCKILGNFNGNIIAKIEGHEDCWSVIGGFFGRLLQRSAL</sequence>
<keyword evidence="2" id="KW-1185">Reference proteome</keyword>
<dbReference type="EMBL" id="FO704551">
    <property type="protein sequence ID" value="CDG21117.1"/>
    <property type="molecule type" value="Genomic_DNA"/>
</dbReference>
<gene>
    <name evidence="1" type="ORF">XPG1_1462</name>
</gene>
<dbReference type="HOGENOM" id="CLU_3159536_0_0_6"/>
<name>A0A068R1E9_9GAMM</name>
<proteinExistence type="predicted"/>
<evidence type="ECO:0000313" key="2">
    <source>
        <dbReference type="Proteomes" id="UP000032735"/>
    </source>
</evidence>
<organism evidence="1 2">
    <name type="scientific">Xenorhabdus poinarii G6</name>
    <dbReference type="NCBI Taxonomy" id="1354304"/>
    <lineage>
        <taxon>Bacteria</taxon>
        <taxon>Pseudomonadati</taxon>
        <taxon>Pseudomonadota</taxon>
        <taxon>Gammaproteobacteria</taxon>
        <taxon>Enterobacterales</taxon>
        <taxon>Morganellaceae</taxon>
        <taxon>Xenorhabdus</taxon>
    </lineage>
</organism>
<dbReference type="KEGG" id="xpo:XPG1_1462"/>
<protein>
    <submittedName>
        <fullName evidence="1">Uncharacterized protein</fullName>
    </submittedName>
</protein>
<evidence type="ECO:0000313" key="1">
    <source>
        <dbReference type="EMBL" id="CDG21117.1"/>
    </source>
</evidence>
<dbReference type="Proteomes" id="UP000032735">
    <property type="component" value="Chromosome"/>
</dbReference>
<accession>A0A068R1E9</accession>
<reference evidence="1 2" key="1">
    <citation type="submission" date="2013-07" db="EMBL/GenBank/DDBJ databases">
        <authorList>
            <person name="Genoscope - CEA"/>
        </authorList>
    </citation>
    <scope>NUCLEOTIDE SEQUENCE [LARGE SCALE GENOMIC DNA]</scope>
    <source>
        <strain evidence="1 2">G6</strain>
    </source>
</reference>